<reference evidence="1 2" key="1">
    <citation type="submission" date="2017-06" db="EMBL/GenBank/DDBJ databases">
        <authorList>
            <person name="Kim H.J."/>
            <person name="Triplett B.A."/>
        </authorList>
    </citation>
    <scope>NUCLEOTIDE SEQUENCE [LARGE SCALE GENOMIC DNA]</scope>
    <source>
        <strain evidence="1 2">DSM 14713</strain>
    </source>
</reference>
<proteinExistence type="predicted"/>
<organism evidence="1 2">
    <name type="scientific">Melittangium boletus DSM 14713</name>
    <dbReference type="NCBI Taxonomy" id="1294270"/>
    <lineage>
        <taxon>Bacteria</taxon>
        <taxon>Pseudomonadati</taxon>
        <taxon>Myxococcota</taxon>
        <taxon>Myxococcia</taxon>
        <taxon>Myxococcales</taxon>
        <taxon>Cystobacterineae</taxon>
        <taxon>Archangiaceae</taxon>
        <taxon>Melittangium</taxon>
    </lineage>
</organism>
<sequence>MIFSLVLLLLLALFVLWGATTRPTRPFSWGMYSSSTKGFLWTEGEGGPRIPSYAELRLAPDSHSLSLEELRRMVEQTPPSIAFKGFIIGSGGHWSVVYDPEQRRLVAEPLPRGTELRHLTEALRRMPSP</sequence>
<dbReference type="Proteomes" id="UP000217289">
    <property type="component" value="Chromosome"/>
</dbReference>
<evidence type="ECO:0000313" key="1">
    <source>
        <dbReference type="EMBL" id="ATB33809.1"/>
    </source>
</evidence>
<evidence type="ECO:0000313" key="2">
    <source>
        <dbReference type="Proteomes" id="UP000217289"/>
    </source>
</evidence>
<keyword evidence="2" id="KW-1185">Reference proteome</keyword>
<protein>
    <submittedName>
        <fullName evidence="1">Uncharacterized protein</fullName>
    </submittedName>
</protein>
<dbReference type="OrthoDB" id="4336919at2"/>
<dbReference type="EMBL" id="CP022163">
    <property type="protein sequence ID" value="ATB33809.1"/>
    <property type="molecule type" value="Genomic_DNA"/>
</dbReference>
<dbReference type="KEGG" id="mbd:MEBOL_007307"/>
<accession>A0A250IPX7</accession>
<dbReference type="AlphaFoldDB" id="A0A250IPX7"/>
<name>A0A250IPX7_9BACT</name>
<gene>
    <name evidence="1" type="ORF">MEBOL_007307</name>
</gene>
<dbReference type="RefSeq" id="WP_095981790.1">
    <property type="nucleotide sequence ID" value="NZ_CP022163.1"/>
</dbReference>